<sequence length="354" mass="39234">MFGSILAGAAGLTAASLIAGLGWRRTAQRRVAKGLETRSPAAIVEEGFVRIGAIDQWIGIRGEDRSNPALLVLHGGPGAPFSMFTPVMRAWEDDFTIVQWDQRGAGKTFGRNRAAGCAPLSFARLVADAIEVAEHVRARLQPAPLVLLAGSMGNMIGLPLARRRPDLFAAYVATDMGVDLRNETRSYAQTLARLSSAGTRRGVRELEAIGADPSRWDLQAWQRKQRWIMKTDRRMRAVGRTLLMPSILTAPGYTLRDVLDLQRGMEFSAAQLFAEFMRYDARREGTRLGLPFFLFQGDDDIFTQAEPAQELFAEVAAPHKEFALIREAGHFAAFTRPQQFLEELRARVLPQIRG</sequence>
<evidence type="ECO:0000259" key="2">
    <source>
        <dbReference type="Pfam" id="PF12146"/>
    </source>
</evidence>
<dbReference type="EMBL" id="CP114040">
    <property type="protein sequence ID" value="WAS97971.1"/>
    <property type="molecule type" value="Genomic_DNA"/>
</dbReference>
<dbReference type="InterPro" id="IPR029058">
    <property type="entry name" value="AB_hydrolase_fold"/>
</dbReference>
<dbReference type="InterPro" id="IPR050228">
    <property type="entry name" value="Carboxylesterase_BioH"/>
</dbReference>
<keyword evidence="1 3" id="KW-0378">Hydrolase</keyword>
<dbReference type="SUPFAM" id="SSF53474">
    <property type="entry name" value="alpha/beta-Hydrolases"/>
    <property type="match status" value="1"/>
</dbReference>
<organism evidence="3 4">
    <name type="scientific">Nannocystis punicea</name>
    <dbReference type="NCBI Taxonomy" id="2995304"/>
    <lineage>
        <taxon>Bacteria</taxon>
        <taxon>Pseudomonadati</taxon>
        <taxon>Myxococcota</taxon>
        <taxon>Polyangia</taxon>
        <taxon>Nannocystales</taxon>
        <taxon>Nannocystaceae</taxon>
        <taxon>Nannocystis</taxon>
    </lineage>
</organism>
<feature type="domain" description="Serine aminopeptidase S33" evidence="2">
    <location>
        <begin position="92"/>
        <end position="330"/>
    </location>
</feature>
<dbReference type="RefSeq" id="WP_269040337.1">
    <property type="nucleotide sequence ID" value="NZ_CP114040.1"/>
</dbReference>
<evidence type="ECO:0000313" key="3">
    <source>
        <dbReference type="EMBL" id="WAS97971.1"/>
    </source>
</evidence>
<dbReference type="PRINTS" id="PR00793">
    <property type="entry name" value="PROAMNOPTASE"/>
</dbReference>
<evidence type="ECO:0000256" key="1">
    <source>
        <dbReference type="ARBA" id="ARBA00022801"/>
    </source>
</evidence>
<reference evidence="3" key="1">
    <citation type="submission" date="2022-11" db="EMBL/GenBank/DDBJ databases">
        <title>Minimal conservation of predation-associated metabolite biosynthetic gene clusters underscores biosynthetic potential of Myxococcota including descriptions for ten novel species: Archangium lansinium sp. nov., Myxococcus landrumus sp. nov., Nannocystis bai.</title>
        <authorList>
            <person name="Ahearne A."/>
            <person name="Stevens C."/>
            <person name="Dowd S."/>
        </authorList>
    </citation>
    <scope>NUCLEOTIDE SEQUENCE</scope>
    <source>
        <strain evidence="3">Fl3</strain>
    </source>
</reference>
<dbReference type="Proteomes" id="UP001164459">
    <property type="component" value="Chromosome"/>
</dbReference>
<dbReference type="Pfam" id="PF12146">
    <property type="entry name" value="Hydrolase_4"/>
    <property type="match status" value="1"/>
</dbReference>
<accession>A0ABY7HFB5</accession>
<proteinExistence type="predicted"/>
<dbReference type="PANTHER" id="PTHR43194:SF2">
    <property type="entry name" value="PEROXISOMAL MEMBRANE PROTEIN LPX1"/>
    <property type="match status" value="1"/>
</dbReference>
<dbReference type="PANTHER" id="PTHR43194">
    <property type="entry name" value="HYDROLASE ALPHA/BETA FOLD FAMILY"/>
    <property type="match status" value="1"/>
</dbReference>
<protein>
    <submittedName>
        <fullName evidence="3">Alpha/beta fold hydrolase</fullName>
    </submittedName>
</protein>
<dbReference type="Gene3D" id="3.40.50.1820">
    <property type="entry name" value="alpha/beta hydrolase"/>
    <property type="match status" value="1"/>
</dbReference>
<dbReference type="GO" id="GO:0016787">
    <property type="term" value="F:hydrolase activity"/>
    <property type="evidence" value="ECO:0007669"/>
    <property type="project" value="UniProtKB-KW"/>
</dbReference>
<dbReference type="InterPro" id="IPR022742">
    <property type="entry name" value="Hydrolase_4"/>
</dbReference>
<name>A0ABY7HFB5_9BACT</name>
<evidence type="ECO:0000313" key="4">
    <source>
        <dbReference type="Proteomes" id="UP001164459"/>
    </source>
</evidence>
<dbReference type="InterPro" id="IPR002410">
    <property type="entry name" value="Peptidase_S33"/>
</dbReference>
<gene>
    <name evidence="3" type="ORF">O0S08_17665</name>
</gene>
<keyword evidence="4" id="KW-1185">Reference proteome</keyword>